<proteinExistence type="predicted"/>
<accession>A0A6A4VZK5</accession>
<name>A0A6A4VZK5_AMPAM</name>
<organism evidence="1 2">
    <name type="scientific">Amphibalanus amphitrite</name>
    <name type="common">Striped barnacle</name>
    <name type="synonym">Balanus amphitrite</name>
    <dbReference type="NCBI Taxonomy" id="1232801"/>
    <lineage>
        <taxon>Eukaryota</taxon>
        <taxon>Metazoa</taxon>
        <taxon>Ecdysozoa</taxon>
        <taxon>Arthropoda</taxon>
        <taxon>Crustacea</taxon>
        <taxon>Multicrustacea</taxon>
        <taxon>Cirripedia</taxon>
        <taxon>Thoracica</taxon>
        <taxon>Thoracicalcarea</taxon>
        <taxon>Balanomorpha</taxon>
        <taxon>Balanoidea</taxon>
        <taxon>Balanidae</taxon>
        <taxon>Amphibalaninae</taxon>
        <taxon>Amphibalanus</taxon>
    </lineage>
</organism>
<comment type="caution">
    <text evidence="1">The sequence shown here is derived from an EMBL/GenBank/DDBJ whole genome shotgun (WGS) entry which is preliminary data.</text>
</comment>
<dbReference type="Proteomes" id="UP000440578">
    <property type="component" value="Unassembled WGS sequence"/>
</dbReference>
<dbReference type="AlphaFoldDB" id="A0A6A4VZK5"/>
<sequence>MPQATRRNYQYHLKSLLVKADLLTDTDGLESFDFPSAMNPELMYSPMSSSCRAVLMCIKEMNLRVDLKKMDIQRKMEHMMAWFVKCRLHSSQDRASPSKKP</sequence>
<keyword evidence="2" id="KW-1185">Reference proteome</keyword>
<evidence type="ECO:0000313" key="2">
    <source>
        <dbReference type="Proteomes" id="UP000440578"/>
    </source>
</evidence>
<evidence type="ECO:0000313" key="1">
    <source>
        <dbReference type="EMBL" id="KAF0296262.1"/>
    </source>
</evidence>
<protein>
    <submittedName>
        <fullName evidence="1">Uncharacterized protein</fullName>
    </submittedName>
</protein>
<gene>
    <name evidence="1" type="ORF">FJT64_000584</name>
</gene>
<dbReference type="Gene3D" id="3.40.30.10">
    <property type="entry name" value="Glutaredoxin"/>
    <property type="match status" value="1"/>
</dbReference>
<dbReference type="EMBL" id="VIIS01001576">
    <property type="protein sequence ID" value="KAF0296262.1"/>
    <property type="molecule type" value="Genomic_DNA"/>
</dbReference>
<reference evidence="1 2" key="1">
    <citation type="submission" date="2019-07" db="EMBL/GenBank/DDBJ databases">
        <title>Draft genome assembly of a fouling barnacle, Amphibalanus amphitrite (Darwin, 1854): The first reference genome for Thecostraca.</title>
        <authorList>
            <person name="Kim W."/>
        </authorList>
    </citation>
    <scope>NUCLEOTIDE SEQUENCE [LARGE SCALE GENOMIC DNA]</scope>
    <source>
        <strain evidence="1">SNU_AA5</strain>
        <tissue evidence="1">Soma without cirri and trophi</tissue>
    </source>
</reference>
<dbReference type="OrthoDB" id="2309723at2759"/>